<dbReference type="SUPFAM" id="SSF52540">
    <property type="entry name" value="P-loop containing nucleoside triphosphate hydrolases"/>
    <property type="match status" value="1"/>
</dbReference>
<proteinExistence type="predicted"/>
<dbReference type="PROSITE" id="PS50893">
    <property type="entry name" value="ABC_TRANSPORTER_2"/>
    <property type="match status" value="1"/>
</dbReference>
<dbReference type="PANTHER" id="PTHR42734">
    <property type="entry name" value="METAL TRANSPORT SYSTEM ATP-BINDING PROTEIN TM_0124-RELATED"/>
    <property type="match status" value="1"/>
</dbReference>
<accession>I1A6N8</accession>
<evidence type="ECO:0000256" key="3">
    <source>
        <dbReference type="ARBA" id="ARBA00022840"/>
    </source>
</evidence>
<dbReference type="SMART" id="SM00382">
    <property type="entry name" value="AAA"/>
    <property type="match status" value="1"/>
</dbReference>
<keyword evidence="6" id="KW-1185">Reference proteome</keyword>
<keyword evidence="3 5" id="KW-0067">ATP-binding</keyword>
<dbReference type="InterPro" id="IPR003593">
    <property type="entry name" value="AAA+_ATPase"/>
</dbReference>
<dbReference type="EMBL" id="AJFU01000004">
    <property type="protein sequence ID" value="EIE42159.1"/>
    <property type="molecule type" value="Genomic_DNA"/>
</dbReference>
<evidence type="ECO:0000256" key="1">
    <source>
        <dbReference type="ARBA" id="ARBA00022448"/>
    </source>
</evidence>
<dbReference type="PATRIC" id="fig|1131455.3.peg.195"/>
<dbReference type="InterPro" id="IPR017871">
    <property type="entry name" value="ABC_transporter-like_CS"/>
</dbReference>
<dbReference type="PROSITE" id="PS00211">
    <property type="entry name" value="ABC_TRANSPORTER_1"/>
    <property type="match status" value="1"/>
</dbReference>
<dbReference type="AlphaFoldDB" id="I1A6N8"/>
<organism evidence="5 6">
    <name type="scientific">Mycoplasmopsis canis UFG4</name>
    <dbReference type="NCBI Taxonomy" id="1131455"/>
    <lineage>
        <taxon>Bacteria</taxon>
        <taxon>Bacillati</taxon>
        <taxon>Mycoplasmatota</taxon>
        <taxon>Mycoplasmoidales</taxon>
        <taxon>Metamycoplasmataceae</taxon>
        <taxon>Mycoplasmopsis</taxon>
    </lineage>
</organism>
<dbReference type="OrthoDB" id="389713at2"/>
<dbReference type="InterPro" id="IPR050153">
    <property type="entry name" value="Metal_Ion_Import_ABC"/>
</dbReference>
<dbReference type="Proteomes" id="UP000006229">
    <property type="component" value="Unassembled WGS sequence"/>
</dbReference>
<evidence type="ECO:0000259" key="4">
    <source>
        <dbReference type="PROSITE" id="PS50893"/>
    </source>
</evidence>
<feature type="domain" description="ABC transporter" evidence="4">
    <location>
        <begin position="1"/>
        <end position="235"/>
    </location>
</feature>
<reference evidence="5 6" key="1">
    <citation type="journal article" date="2012" name="J. Bacteriol.">
        <title>Genome annotation of five Mycoplasma canis strains.</title>
        <authorList>
            <person name="Brown D.R."/>
            <person name="May M."/>
            <person name="Michaels D.L."/>
            <person name="Barbet A.F."/>
        </authorList>
    </citation>
    <scope>NUCLEOTIDE SEQUENCE [LARGE SCALE GENOMIC DNA]</scope>
    <source>
        <strain evidence="5 6">UFG4</strain>
    </source>
</reference>
<dbReference type="InterPro" id="IPR027417">
    <property type="entry name" value="P-loop_NTPase"/>
</dbReference>
<evidence type="ECO:0000313" key="6">
    <source>
        <dbReference type="Proteomes" id="UP000006229"/>
    </source>
</evidence>
<gene>
    <name evidence="5" type="ORF">MCANUFG4_00953</name>
</gene>
<keyword evidence="2" id="KW-0547">Nucleotide-binding</keyword>
<keyword evidence="1" id="KW-0813">Transport</keyword>
<comment type="caution">
    <text evidence="5">The sequence shown here is derived from an EMBL/GenBank/DDBJ whole genome shotgun (WGS) entry which is preliminary data.</text>
</comment>
<dbReference type="GO" id="GO:0016887">
    <property type="term" value="F:ATP hydrolysis activity"/>
    <property type="evidence" value="ECO:0007669"/>
    <property type="project" value="InterPro"/>
</dbReference>
<sequence>MELKGVTIGYSDKNIAESINIKFNKNELSGLIGRSGCGKSTLLKSFFDFSIIKKGDFFYKGKDVSKFTKNETKKYKNKIFYLRPENNLVEFLDFYQNVLNNFNNYKNCIYKFFKILTKEQKQELFSILKELEVEDLAFEKVSNLSSGQKQRLSIAQMLFNRPEIILADEPTSNLDIVNTKLIFDILNRYKIDAYIIIAIHDLTSATSKFDRLFAFQTSATEIIEVDCNDFDIEKLGKYYYE</sequence>
<dbReference type="GO" id="GO:0005524">
    <property type="term" value="F:ATP binding"/>
    <property type="evidence" value="ECO:0007669"/>
    <property type="project" value="UniProtKB-KW"/>
</dbReference>
<dbReference type="Pfam" id="PF00005">
    <property type="entry name" value="ABC_tran"/>
    <property type="match status" value="1"/>
</dbReference>
<protein>
    <submittedName>
        <fullName evidence="5">Phosphate/phosphonate ABC transporter, ATP-binding protein PhnC</fullName>
    </submittedName>
</protein>
<evidence type="ECO:0000256" key="2">
    <source>
        <dbReference type="ARBA" id="ARBA00022741"/>
    </source>
</evidence>
<evidence type="ECO:0000313" key="5">
    <source>
        <dbReference type="EMBL" id="EIE42159.1"/>
    </source>
</evidence>
<dbReference type="InterPro" id="IPR003439">
    <property type="entry name" value="ABC_transporter-like_ATP-bd"/>
</dbReference>
<name>I1A6N8_9BACT</name>
<dbReference type="RefSeq" id="WP_004797045.1">
    <property type="nucleotide sequence ID" value="NZ_AJFU01000004.1"/>
</dbReference>
<dbReference type="Gene3D" id="3.40.50.300">
    <property type="entry name" value="P-loop containing nucleotide triphosphate hydrolases"/>
    <property type="match status" value="1"/>
</dbReference>